<sequence>MQLNYGAIGADDNPADFQSVPAKANVGSSPSLSIATDSPINQGKASVKTRQIAILATDGADDFDAVRFVNEAFRHCKPLAASAEGVELLKAAAYPGAEDILEAEGVVTSSDTDVATLAEEFAAAIKQHRFWSR</sequence>
<dbReference type="InterPro" id="IPR041399">
    <property type="entry name" value="Catalase_large_C"/>
</dbReference>
<proteinExistence type="predicted"/>
<evidence type="ECO:0000259" key="1">
    <source>
        <dbReference type="Pfam" id="PF18011"/>
    </source>
</evidence>
<feature type="non-terminal residue" evidence="2">
    <location>
        <position position="133"/>
    </location>
</feature>
<reference evidence="2" key="1">
    <citation type="journal article" date="2019" name="Sci. Rep.">
        <title>Draft genome of Tanacetum cinerariifolium, the natural source of mosquito coil.</title>
        <authorList>
            <person name="Yamashiro T."/>
            <person name="Shiraishi A."/>
            <person name="Satake H."/>
            <person name="Nakayama K."/>
        </authorList>
    </citation>
    <scope>NUCLEOTIDE SEQUENCE</scope>
</reference>
<dbReference type="EMBL" id="BKCJ011353571">
    <property type="protein sequence ID" value="GFD24589.1"/>
    <property type="molecule type" value="Genomic_DNA"/>
</dbReference>
<gene>
    <name evidence="2" type="ORF">Tci_896558</name>
</gene>
<dbReference type="InterPro" id="IPR029062">
    <property type="entry name" value="Class_I_gatase-like"/>
</dbReference>
<feature type="domain" description="Large catalase C-terminal" evidence="1">
    <location>
        <begin position="58"/>
        <end position="133"/>
    </location>
</feature>
<dbReference type="Pfam" id="PF18011">
    <property type="entry name" value="Catalase_C"/>
    <property type="match status" value="1"/>
</dbReference>
<dbReference type="AlphaFoldDB" id="A0A699UTV2"/>
<organism evidence="2">
    <name type="scientific">Tanacetum cinerariifolium</name>
    <name type="common">Dalmatian daisy</name>
    <name type="synonym">Chrysanthemum cinerariifolium</name>
    <dbReference type="NCBI Taxonomy" id="118510"/>
    <lineage>
        <taxon>Eukaryota</taxon>
        <taxon>Viridiplantae</taxon>
        <taxon>Streptophyta</taxon>
        <taxon>Embryophyta</taxon>
        <taxon>Tracheophyta</taxon>
        <taxon>Spermatophyta</taxon>
        <taxon>Magnoliopsida</taxon>
        <taxon>eudicotyledons</taxon>
        <taxon>Gunneridae</taxon>
        <taxon>Pentapetalae</taxon>
        <taxon>asterids</taxon>
        <taxon>campanulids</taxon>
        <taxon>Asterales</taxon>
        <taxon>Asteraceae</taxon>
        <taxon>Asteroideae</taxon>
        <taxon>Anthemideae</taxon>
        <taxon>Anthemidinae</taxon>
        <taxon>Tanacetum</taxon>
    </lineage>
</organism>
<protein>
    <recommendedName>
        <fullName evidence="1">Large catalase C-terminal domain-containing protein</fullName>
    </recommendedName>
</protein>
<accession>A0A699UTV2</accession>
<dbReference type="Gene3D" id="3.40.50.880">
    <property type="match status" value="1"/>
</dbReference>
<comment type="caution">
    <text evidence="2">The sequence shown here is derived from an EMBL/GenBank/DDBJ whole genome shotgun (WGS) entry which is preliminary data.</text>
</comment>
<name>A0A699UTV2_TANCI</name>
<evidence type="ECO:0000313" key="2">
    <source>
        <dbReference type="EMBL" id="GFD24589.1"/>
    </source>
</evidence>